<evidence type="ECO:0000313" key="2">
    <source>
        <dbReference type="EMBL" id="KAK7444766.1"/>
    </source>
</evidence>
<proteinExistence type="predicted"/>
<organism evidence="2 3">
    <name type="scientific">Marasmiellus scandens</name>
    <dbReference type="NCBI Taxonomy" id="2682957"/>
    <lineage>
        <taxon>Eukaryota</taxon>
        <taxon>Fungi</taxon>
        <taxon>Dikarya</taxon>
        <taxon>Basidiomycota</taxon>
        <taxon>Agaricomycotina</taxon>
        <taxon>Agaricomycetes</taxon>
        <taxon>Agaricomycetidae</taxon>
        <taxon>Agaricales</taxon>
        <taxon>Marasmiineae</taxon>
        <taxon>Omphalotaceae</taxon>
        <taxon>Marasmiellus</taxon>
    </lineage>
</organism>
<feature type="region of interest" description="Disordered" evidence="1">
    <location>
        <begin position="1"/>
        <end position="26"/>
    </location>
</feature>
<evidence type="ECO:0000256" key="1">
    <source>
        <dbReference type="SAM" id="MobiDB-lite"/>
    </source>
</evidence>
<name>A0ABR1J347_9AGAR</name>
<dbReference type="Proteomes" id="UP001498398">
    <property type="component" value="Unassembled WGS sequence"/>
</dbReference>
<protein>
    <submittedName>
        <fullName evidence="2">Uncharacterized protein</fullName>
    </submittedName>
</protein>
<evidence type="ECO:0000313" key="3">
    <source>
        <dbReference type="Proteomes" id="UP001498398"/>
    </source>
</evidence>
<sequence length="319" mass="35801">MNTTKRVHSPSPDGSNKRPRVPTSVLAATRHRRGARRLETTASYASVDLPIPGRFPTSSARSSSIGTFLESLQYTYPPPPFVPTEGSALQLDSSQENMDLLYPDLAYSDEAKMGNVSSVGTSEIMEEMLELLEDENDGEDGEGDYEMISDMDFDDVNEEYNAQTGSYVCLFTSTRVFVSGYLHRSSERVRNIPIKVMVVSRTDGDIWVIVGNIGNSKPVATLPINEDCKLVEDLAEWVVQRTYRVVRPETRAADTFETHLRLSFESDQEFGAFKRALEGPDAQRSDDMLVYEGDSWYRIYEDFLDYGSSFPFGRVVISV</sequence>
<gene>
    <name evidence="2" type="ORF">VKT23_015083</name>
</gene>
<dbReference type="EMBL" id="JBANRG010000049">
    <property type="protein sequence ID" value="KAK7444766.1"/>
    <property type="molecule type" value="Genomic_DNA"/>
</dbReference>
<keyword evidence="3" id="KW-1185">Reference proteome</keyword>
<reference evidence="2 3" key="1">
    <citation type="submission" date="2024-01" db="EMBL/GenBank/DDBJ databases">
        <title>A draft genome for the cacao thread blight pathogen Marasmiellus scandens.</title>
        <authorList>
            <person name="Baruah I.K."/>
            <person name="Leung J."/>
            <person name="Bukari Y."/>
            <person name="Amoako-Attah I."/>
            <person name="Meinhardt L.W."/>
            <person name="Bailey B.A."/>
            <person name="Cohen S.P."/>
        </authorList>
    </citation>
    <scope>NUCLEOTIDE SEQUENCE [LARGE SCALE GENOMIC DNA]</scope>
    <source>
        <strain evidence="2 3">GH-19</strain>
    </source>
</reference>
<accession>A0ABR1J347</accession>
<comment type="caution">
    <text evidence="2">The sequence shown here is derived from an EMBL/GenBank/DDBJ whole genome shotgun (WGS) entry which is preliminary data.</text>
</comment>